<dbReference type="NCBIfam" id="NF004630">
    <property type="entry name" value="PRK05974.1"/>
    <property type="match status" value="1"/>
</dbReference>
<dbReference type="HAMAP" id="MF_01926">
    <property type="entry name" value="PurS"/>
    <property type="match status" value="1"/>
</dbReference>
<dbReference type="STRING" id="1173111.SAMN05444955_12056"/>
<proteinExistence type="inferred from homology"/>
<gene>
    <name evidence="6" type="primary">purS</name>
    <name evidence="7" type="ORF">SAMN05444955_12056</name>
</gene>
<organism evidence="7 8">
    <name type="scientific">Lihuaxuella thermophila</name>
    <dbReference type="NCBI Taxonomy" id="1173111"/>
    <lineage>
        <taxon>Bacteria</taxon>
        <taxon>Bacillati</taxon>
        <taxon>Bacillota</taxon>
        <taxon>Bacilli</taxon>
        <taxon>Bacillales</taxon>
        <taxon>Thermoactinomycetaceae</taxon>
        <taxon>Lihuaxuella</taxon>
    </lineage>
</organism>
<comment type="similarity">
    <text evidence="6">Belongs to the PurS family.</text>
</comment>
<dbReference type="InterPro" id="IPR036604">
    <property type="entry name" value="PurS-like_sf"/>
</dbReference>
<dbReference type="InterPro" id="IPR003850">
    <property type="entry name" value="PurS"/>
</dbReference>
<dbReference type="Gene3D" id="3.30.1280.10">
    <property type="entry name" value="Phosphoribosylformylglycinamidine synthase subunit PurS"/>
    <property type="match status" value="1"/>
</dbReference>
<dbReference type="GO" id="GO:0006189">
    <property type="term" value="P:'de novo' IMP biosynthetic process"/>
    <property type="evidence" value="ECO:0007669"/>
    <property type="project" value="UniProtKB-UniRule"/>
</dbReference>
<evidence type="ECO:0000256" key="6">
    <source>
        <dbReference type="HAMAP-Rule" id="MF_01926"/>
    </source>
</evidence>
<comment type="pathway">
    <text evidence="6">Purine metabolism; IMP biosynthesis via de novo pathway; 5-amino-1-(5-phospho-D-ribosyl)imidazole from N(2)-formyl-N(1)-(5-phospho-D-ribosyl)glycinamide: step 1/2.</text>
</comment>
<comment type="catalytic activity">
    <reaction evidence="6">
        <text>N(2)-formyl-N(1)-(5-phospho-beta-D-ribosyl)glycinamide + L-glutamine + ATP + H2O = 2-formamido-N(1)-(5-O-phospho-beta-D-ribosyl)acetamidine + L-glutamate + ADP + phosphate + H(+)</text>
        <dbReference type="Rhea" id="RHEA:17129"/>
        <dbReference type="ChEBI" id="CHEBI:15377"/>
        <dbReference type="ChEBI" id="CHEBI:15378"/>
        <dbReference type="ChEBI" id="CHEBI:29985"/>
        <dbReference type="ChEBI" id="CHEBI:30616"/>
        <dbReference type="ChEBI" id="CHEBI:43474"/>
        <dbReference type="ChEBI" id="CHEBI:58359"/>
        <dbReference type="ChEBI" id="CHEBI:147286"/>
        <dbReference type="ChEBI" id="CHEBI:147287"/>
        <dbReference type="ChEBI" id="CHEBI:456216"/>
        <dbReference type="EC" id="6.3.5.3"/>
    </reaction>
</comment>
<evidence type="ECO:0000256" key="3">
    <source>
        <dbReference type="ARBA" id="ARBA00022741"/>
    </source>
</evidence>
<dbReference type="SUPFAM" id="SSF82697">
    <property type="entry name" value="PurS-like"/>
    <property type="match status" value="1"/>
</dbReference>
<dbReference type="NCBIfam" id="TIGR00302">
    <property type="entry name" value="phosphoribosylformylglycinamidine synthase subunit PurS"/>
    <property type="match status" value="1"/>
</dbReference>
<keyword evidence="2 6" id="KW-0436">Ligase</keyword>
<evidence type="ECO:0000256" key="4">
    <source>
        <dbReference type="ARBA" id="ARBA00022755"/>
    </source>
</evidence>
<evidence type="ECO:0000313" key="8">
    <source>
        <dbReference type="Proteomes" id="UP000199695"/>
    </source>
</evidence>
<dbReference type="PANTHER" id="PTHR34696">
    <property type="entry name" value="PHOSPHORIBOSYLFORMYLGLYCINAMIDINE SYNTHASE SUBUNIT PURS"/>
    <property type="match status" value="1"/>
</dbReference>
<dbReference type="UniPathway" id="UPA00074">
    <property type="reaction ID" value="UER00128"/>
</dbReference>
<name>A0A1H8J037_9BACL</name>
<dbReference type="OrthoDB" id="9799101at2"/>
<comment type="subcellular location">
    <subcellularLocation>
        <location evidence="6">Cytoplasm</location>
    </subcellularLocation>
</comment>
<dbReference type="EC" id="6.3.5.3" evidence="6"/>
<dbReference type="GO" id="GO:0005737">
    <property type="term" value="C:cytoplasm"/>
    <property type="evidence" value="ECO:0007669"/>
    <property type="project" value="UniProtKB-SubCell"/>
</dbReference>
<comment type="subunit">
    <text evidence="6">Part of the FGAM synthase complex composed of 1 PurL, 1 PurQ and 2 PurS subunits.</text>
</comment>
<reference evidence="7 8" key="1">
    <citation type="submission" date="2016-10" db="EMBL/GenBank/DDBJ databases">
        <authorList>
            <person name="de Groot N.N."/>
        </authorList>
    </citation>
    <scope>NUCLEOTIDE SEQUENCE [LARGE SCALE GENOMIC DNA]</scope>
    <source>
        <strain evidence="7 8">DSM 46701</strain>
    </source>
</reference>
<dbReference type="AlphaFoldDB" id="A0A1H8J037"/>
<evidence type="ECO:0000256" key="2">
    <source>
        <dbReference type="ARBA" id="ARBA00022598"/>
    </source>
</evidence>
<sequence>MFKATIYVTLKESVLDPQGVAVRGSLQTLGYEGVKDVRIGKKIEVILEGSSREEAEAQVKEFSEKVLSNPVTETFTYELEEVVSCASQ</sequence>
<keyword evidence="3 6" id="KW-0547">Nucleotide-binding</keyword>
<dbReference type="EMBL" id="FOCQ01000020">
    <property type="protein sequence ID" value="SEN74061.1"/>
    <property type="molecule type" value="Genomic_DNA"/>
</dbReference>
<dbReference type="PANTHER" id="PTHR34696:SF1">
    <property type="entry name" value="PHOSPHORIBOSYLFORMYLGLYCINAMIDINE SYNTHASE SUBUNIT PURS"/>
    <property type="match status" value="1"/>
</dbReference>
<dbReference type="GO" id="GO:0004642">
    <property type="term" value="F:phosphoribosylformylglycinamidine synthase activity"/>
    <property type="evidence" value="ECO:0007669"/>
    <property type="project" value="UniProtKB-UniRule"/>
</dbReference>
<evidence type="ECO:0000256" key="5">
    <source>
        <dbReference type="ARBA" id="ARBA00022840"/>
    </source>
</evidence>
<keyword evidence="1 6" id="KW-0963">Cytoplasm</keyword>
<dbReference type="Proteomes" id="UP000199695">
    <property type="component" value="Unassembled WGS sequence"/>
</dbReference>
<evidence type="ECO:0000256" key="1">
    <source>
        <dbReference type="ARBA" id="ARBA00022490"/>
    </source>
</evidence>
<evidence type="ECO:0000313" key="7">
    <source>
        <dbReference type="EMBL" id="SEN74061.1"/>
    </source>
</evidence>
<keyword evidence="5 6" id="KW-0067">ATP-binding</keyword>
<keyword evidence="8" id="KW-1185">Reference proteome</keyword>
<accession>A0A1H8J037</accession>
<comment type="function">
    <text evidence="6">Part of the phosphoribosylformylglycinamidine synthase complex involved in the purines biosynthetic pathway. Catalyzes the ATP-dependent conversion of formylglycinamide ribonucleotide (FGAR) and glutamine to yield formylglycinamidine ribonucleotide (FGAM) and glutamate. The FGAM synthase complex is composed of three subunits. PurQ produces an ammonia molecule by converting glutamine to glutamate. PurL transfers the ammonia molecule to FGAR to form FGAM in an ATP-dependent manner. PurS interacts with PurQ and PurL and is thought to assist in the transfer of the ammonia molecule from PurQ to PurL.</text>
</comment>
<dbReference type="Pfam" id="PF02700">
    <property type="entry name" value="PurS"/>
    <property type="match status" value="1"/>
</dbReference>
<protein>
    <recommendedName>
        <fullName evidence="6">Phosphoribosylformylglycinamidine synthase subunit PurS</fullName>
        <shortName evidence="6">FGAM synthase</shortName>
        <ecNumber evidence="6">6.3.5.3</ecNumber>
    </recommendedName>
    <alternativeName>
        <fullName evidence="6">Formylglycinamide ribonucleotide amidotransferase subunit III</fullName>
        <shortName evidence="6">FGAR amidotransferase III</shortName>
        <shortName evidence="6">FGAR-AT III</shortName>
    </alternativeName>
    <alternativeName>
        <fullName evidence="6">Phosphoribosylformylglycinamidine synthase subunit III</fullName>
    </alternativeName>
</protein>
<keyword evidence="4 6" id="KW-0658">Purine biosynthesis</keyword>
<dbReference type="RefSeq" id="WP_089972825.1">
    <property type="nucleotide sequence ID" value="NZ_FOCQ01000020.1"/>
</dbReference>
<dbReference type="GO" id="GO:0005524">
    <property type="term" value="F:ATP binding"/>
    <property type="evidence" value="ECO:0007669"/>
    <property type="project" value="UniProtKB-UniRule"/>
</dbReference>